<accession>A0A1I7DJF9</accession>
<evidence type="ECO:0000313" key="9">
    <source>
        <dbReference type="EMBL" id="SFU11818.1"/>
    </source>
</evidence>
<dbReference type="CDD" id="cd10322">
    <property type="entry name" value="SLC5sbd"/>
    <property type="match status" value="1"/>
</dbReference>
<dbReference type="PROSITE" id="PS50283">
    <property type="entry name" value="NA_SOLUT_SYMP_3"/>
    <property type="match status" value="1"/>
</dbReference>
<evidence type="ECO:0000256" key="1">
    <source>
        <dbReference type="ARBA" id="ARBA00004141"/>
    </source>
</evidence>
<feature type="transmembrane region" description="Helical" evidence="8">
    <location>
        <begin position="150"/>
        <end position="173"/>
    </location>
</feature>
<feature type="transmembrane region" description="Helical" evidence="8">
    <location>
        <begin position="120"/>
        <end position="144"/>
    </location>
</feature>
<evidence type="ECO:0000256" key="3">
    <source>
        <dbReference type="ARBA" id="ARBA00022448"/>
    </source>
</evidence>
<protein>
    <submittedName>
        <fullName evidence="9">Solute:Na+ symporter, SSS family</fullName>
    </submittedName>
</protein>
<proteinExistence type="inferred from homology"/>
<dbReference type="GO" id="GO:0022857">
    <property type="term" value="F:transmembrane transporter activity"/>
    <property type="evidence" value="ECO:0007669"/>
    <property type="project" value="InterPro"/>
</dbReference>
<keyword evidence="10" id="KW-1185">Reference proteome</keyword>
<evidence type="ECO:0000256" key="6">
    <source>
        <dbReference type="ARBA" id="ARBA00023136"/>
    </source>
</evidence>
<evidence type="ECO:0000256" key="4">
    <source>
        <dbReference type="ARBA" id="ARBA00022692"/>
    </source>
</evidence>
<keyword evidence="6 8" id="KW-0472">Membrane</keyword>
<feature type="transmembrane region" description="Helical" evidence="8">
    <location>
        <begin position="295"/>
        <end position="317"/>
    </location>
</feature>
<evidence type="ECO:0000256" key="8">
    <source>
        <dbReference type="SAM" id="Phobius"/>
    </source>
</evidence>
<feature type="transmembrane region" description="Helical" evidence="8">
    <location>
        <begin position="180"/>
        <end position="200"/>
    </location>
</feature>
<feature type="transmembrane region" description="Helical" evidence="8">
    <location>
        <begin position="378"/>
        <end position="399"/>
    </location>
</feature>
<dbReference type="PANTHER" id="PTHR48086:SF7">
    <property type="entry name" value="SODIUM-SOLUTE SYMPORTER-RELATED"/>
    <property type="match status" value="1"/>
</dbReference>
<reference evidence="10" key="1">
    <citation type="submission" date="2016-10" db="EMBL/GenBank/DDBJ databases">
        <authorList>
            <person name="Varghese N."/>
            <person name="Submissions S."/>
        </authorList>
    </citation>
    <scope>NUCLEOTIDE SEQUENCE [LARGE SCALE GENOMIC DNA]</scope>
    <source>
        <strain evidence="10">DSM 17465</strain>
    </source>
</reference>
<dbReference type="RefSeq" id="WP_083417367.1">
    <property type="nucleotide sequence ID" value="NZ_FPBD01000009.1"/>
</dbReference>
<feature type="transmembrane region" description="Helical" evidence="8">
    <location>
        <begin position="6"/>
        <end position="26"/>
    </location>
</feature>
<name>A0A1I7DJF9_9HYPH</name>
<feature type="transmembrane region" description="Helical" evidence="8">
    <location>
        <begin position="38"/>
        <end position="58"/>
    </location>
</feature>
<dbReference type="InterPro" id="IPR038377">
    <property type="entry name" value="Na/Glc_symporter_sf"/>
</dbReference>
<dbReference type="Proteomes" id="UP000183371">
    <property type="component" value="Unassembled WGS sequence"/>
</dbReference>
<keyword evidence="4 8" id="KW-0812">Transmembrane</keyword>
<feature type="transmembrane region" description="Helical" evidence="8">
    <location>
        <begin position="64"/>
        <end position="84"/>
    </location>
</feature>
<feature type="transmembrane region" description="Helical" evidence="8">
    <location>
        <begin position="406"/>
        <end position="426"/>
    </location>
</feature>
<evidence type="ECO:0000256" key="5">
    <source>
        <dbReference type="ARBA" id="ARBA00022989"/>
    </source>
</evidence>
<dbReference type="PANTHER" id="PTHR48086">
    <property type="entry name" value="SODIUM/PROLINE SYMPORTER-RELATED"/>
    <property type="match status" value="1"/>
</dbReference>
<feature type="transmembrane region" description="Helical" evidence="8">
    <location>
        <begin position="260"/>
        <end position="283"/>
    </location>
</feature>
<evidence type="ECO:0000313" key="10">
    <source>
        <dbReference type="Proteomes" id="UP000183371"/>
    </source>
</evidence>
<keyword evidence="3" id="KW-0813">Transport</keyword>
<evidence type="ECO:0000256" key="7">
    <source>
        <dbReference type="RuleBase" id="RU362091"/>
    </source>
</evidence>
<feature type="transmembrane region" description="Helical" evidence="8">
    <location>
        <begin position="432"/>
        <end position="449"/>
    </location>
</feature>
<feature type="transmembrane region" description="Helical" evidence="8">
    <location>
        <begin position="350"/>
        <end position="372"/>
    </location>
</feature>
<dbReference type="Pfam" id="PF00474">
    <property type="entry name" value="SSF"/>
    <property type="match status" value="1"/>
</dbReference>
<dbReference type="InterPro" id="IPR001734">
    <property type="entry name" value="Na/solute_symporter"/>
</dbReference>
<dbReference type="Gene3D" id="1.20.1730.10">
    <property type="entry name" value="Sodium/glucose cotransporter"/>
    <property type="match status" value="1"/>
</dbReference>
<dbReference type="AlphaFoldDB" id="A0A1I7DJF9"/>
<dbReference type="InterPro" id="IPR050277">
    <property type="entry name" value="Sodium:Solute_Symporter"/>
</dbReference>
<organism evidence="9 10">
    <name type="scientific">Pseudovibrio denitrificans</name>
    <dbReference type="NCBI Taxonomy" id="258256"/>
    <lineage>
        <taxon>Bacteria</taxon>
        <taxon>Pseudomonadati</taxon>
        <taxon>Pseudomonadota</taxon>
        <taxon>Alphaproteobacteria</taxon>
        <taxon>Hyphomicrobiales</taxon>
        <taxon>Stappiaceae</taxon>
        <taxon>Pseudovibrio</taxon>
    </lineage>
</organism>
<evidence type="ECO:0000256" key="2">
    <source>
        <dbReference type="ARBA" id="ARBA00006434"/>
    </source>
</evidence>
<comment type="subcellular location">
    <subcellularLocation>
        <location evidence="1">Membrane</location>
        <topology evidence="1">Multi-pass membrane protein</topology>
    </subcellularLocation>
</comment>
<comment type="similarity">
    <text evidence="2 7">Belongs to the sodium:solute symporter (SSF) (TC 2.A.21) family.</text>
</comment>
<dbReference type="EMBL" id="FPBD01000009">
    <property type="protein sequence ID" value="SFU11818.1"/>
    <property type="molecule type" value="Genomic_DNA"/>
</dbReference>
<keyword evidence="5 8" id="KW-1133">Transmembrane helix</keyword>
<sequence>MIDMIIVAGYLVGILVVGLWGGRIQRGLKDYATAGREFGSLVIFATMSASFIGGGFSTGNAEKVFLYGVANIVALWGFSCKEIAVATLIAPKMKAFPDAVSVGDVMGQAYGKLARITTGVCGLMLCCGIVGAQVGAIGVIFNVFFGLDRFWGIGIGCGIVILYTTLGGMRAVVYTDVVQFVILAIGMPLVLGFGIYQIGGVDALFAAVPPDHLSLPGPDFGWMGLIGLILVFMFGETLVPPYMQRLLAGKTASAAARGTLYSGLFSFLFFAITGAIGLVALALDPDLNPNNAMSFVIVSVMPPVLKGLVFSGVIAIVMSSADSYLNSASIAFVNDVWRPLQRKEMREENLLFVAKLVTLVVGLLSIVFAVSIESILDILIYAYNYWAPIVLVPLVAAIYGIRRGTTAFLAGALTGVVATVVWQSGLNSPFDLPGLVIGVLANLVVFLCVPRSPIYIHD</sequence>
<feature type="transmembrane region" description="Helical" evidence="8">
    <location>
        <begin position="220"/>
        <end position="239"/>
    </location>
</feature>
<dbReference type="GO" id="GO:0005886">
    <property type="term" value="C:plasma membrane"/>
    <property type="evidence" value="ECO:0007669"/>
    <property type="project" value="TreeGrafter"/>
</dbReference>
<gene>
    <name evidence="9" type="ORF">SAMN05444141_1092</name>
</gene>